<dbReference type="GeneID" id="38774889"/>
<feature type="transmembrane region" description="Helical" evidence="1">
    <location>
        <begin position="50"/>
        <end position="71"/>
    </location>
</feature>
<feature type="transmembrane region" description="Helical" evidence="1">
    <location>
        <begin position="391"/>
        <end position="411"/>
    </location>
</feature>
<feature type="transmembrane region" description="Helical" evidence="1">
    <location>
        <begin position="364"/>
        <end position="384"/>
    </location>
</feature>
<dbReference type="EMBL" id="BFAD01000001">
    <property type="protein sequence ID" value="GBE77972.1"/>
    <property type="molecule type" value="Genomic_DNA"/>
</dbReference>
<evidence type="ECO:0000313" key="3">
    <source>
        <dbReference type="Proteomes" id="UP000287166"/>
    </source>
</evidence>
<accession>A0A401G725</accession>
<keyword evidence="3" id="KW-1185">Reference proteome</keyword>
<dbReference type="AlphaFoldDB" id="A0A401G725"/>
<feature type="transmembrane region" description="Helical" evidence="1">
    <location>
        <begin position="147"/>
        <end position="166"/>
    </location>
</feature>
<dbReference type="STRING" id="139825.A0A401G725"/>
<dbReference type="OrthoDB" id="10062838at2759"/>
<dbReference type="Proteomes" id="UP000287166">
    <property type="component" value="Unassembled WGS sequence"/>
</dbReference>
<dbReference type="PANTHER" id="PTHR19346:SF4">
    <property type="entry name" value="SUGAR PHOSPHATE TRANSPORTER DOMAIN-CONTAINING PROTEIN"/>
    <property type="match status" value="1"/>
</dbReference>
<evidence type="ECO:0000313" key="2">
    <source>
        <dbReference type="EMBL" id="GBE77972.1"/>
    </source>
</evidence>
<keyword evidence="1" id="KW-0472">Membrane</keyword>
<dbReference type="InterPro" id="IPR037185">
    <property type="entry name" value="EmrE-like"/>
</dbReference>
<feature type="transmembrane region" description="Helical" evidence="1">
    <location>
        <begin position="300"/>
        <end position="323"/>
    </location>
</feature>
<feature type="transmembrane region" description="Helical" evidence="1">
    <location>
        <begin position="335"/>
        <end position="358"/>
    </location>
</feature>
<evidence type="ECO:0008006" key="4">
    <source>
        <dbReference type="Google" id="ProtNLM"/>
    </source>
</evidence>
<organism evidence="2 3">
    <name type="scientific">Sparassis crispa</name>
    <dbReference type="NCBI Taxonomy" id="139825"/>
    <lineage>
        <taxon>Eukaryota</taxon>
        <taxon>Fungi</taxon>
        <taxon>Dikarya</taxon>
        <taxon>Basidiomycota</taxon>
        <taxon>Agaricomycotina</taxon>
        <taxon>Agaricomycetes</taxon>
        <taxon>Polyporales</taxon>
        <taxon>Sparassidaceae</taxon>
        <taxon>Sparassis</taxon>
    </lineage>
</organism>
<dbReference type="RefSeq" id="XP_027608885.1">
    <property type="nucleotide sequence ID" value="XM_027753084.1"/>
</dbReference>
<gene>
    <name evidence="2" type="ORF">SCP_0108540</name>
</gene>
<dbReference type="InterPro" id="IPR026505">
    <property type="entry name" value="Solute_c_fam_35_mem_F3/F4"/>
</dbReference>
<dbReference type="PANTHER" id="PTHR19346">
    <property type="entry name" value="SUGAR PHOSPHATE TRANSPORTER DOMAIN-CONTAINING PROTEIN"/>
    <property type="match status" value="1"/>
</dbReference>
<dbReference type="InParanoid" id="A0A401G725"/>
<name>A0A401G725_9APHY</name>
<feature type="transmembrane region" description="Helical" evidence="1">
    <location>
        <begin position="173"/>
        <end position="191"/>
    </location>
</feature>
<keyword evidence="1" id="KW-1133">Transmembrane helix</keyword>
<dbReference type="SUPFAM" id="SSF103481">
    <property type="entry name" value="Multidrug resistance efflux transporter EmrE"/>
    <property type="match status" value="1"/>
</dbReference>
<proteinExistence type="predicted"/>
<keyword evidence="1" id="KW-0812">Transmembrane</keyword>
<feature type="transmembrane region" description="Helical" evidence="1">
    <location>
        <begin position="12"/>
        <end position="30"/>
    </location>
</feature>
<protein>
    <recommendedName>
        <fullName evidence="4">EamA domain-containing protein</fullName>
    </recommendedName>
</protein>
<comment type="caution">
    <text evidence="2">The sequence shown here is derived from an EMBL/GenBank/DDBJ whole genome shotgun (WGS) entry which is preliminary data.</text>
</comment>
<evidence type="ECO:0000256" key="1">
    <source>
        <dbReference type="SAM" id="Phobius"/>
    </source>
</evidence>
<feature type="transmembrane region" description="Helical" evidence="1">
    <location>
        <begin position="115"/>
        <end position="135"/>
    </location>
</feature>
<sequence>MTPRHVAFTVHLGGKSAVGLFALCLVAFVVETQLTQYVQSNLGFRRPFFIFYVVHSAFMLMLPMHFVYLALFAKESPRALWAGLMFALKEHLSLPSNDVSTPRPALSSTFPTWRFWRLLSFLTAGMTVPSLLWFSAVSLAPVTDVTALWNANAFFAYLLSVKLFGLKWDALRLAAVVLATLGALAVVYGGTTSSEPSKTSPEISGSGVQFESRAADKGPSAPLVGDLLTLMGSILYAAYQVLYKIYATLPFDPEVQADNMYSQIHPYDDIASDDDEPSGEAPLAEVDMVYPPPFGLFPNLLTSSIGIATFLVLWIPMPILHYLGISTFELPTSSLTILVIAGIALSGVIFNGGFMILLGVWGPIVTSVGNLLTIVLVFLSDIIFGGAVKTITAWSLLGSASIVTAFGVLAYDMTKERRF</sequence>
<reference evidence="2 3" key="1">
    <citation type="journal article" date="2018" name="Sci. Rep.">
        <title>Genome sequence of the cauliflower mushroom Sparassis crispa (Hanabiratake) and its association with beneficial usage.</title>
        <authorList>
            <person name="Kiyama R."/>
            <person name="Furutani Y."/>
            <person name="Kawaguchi K."/>
            <person name="Nakanishi T."/>
        </authorList>
    </citation>
    <scope>NUCLEOTIDE SEQUENCE [LARGE SCALE GENOMIC DNA]</scope>
</reference>